<name>A0ABU8X861_9BURK</name>
<organism evidence="1 2">
    <name type="scientific">Variovorax robiniae</name>
    <dbReference type="NCBI Taxonomy" id="1836199"/>
    <lineage>
        <taxon>Bacteria</taxon>
        <taxon>Pseudomonadati</taxon>
        <taxon>Pseudomonadota</taxon>
        <taxon>Betaproteobacteria</taxon>
        <taxon>Burkholderiales</taxon>
        <taxon>Comamonadaceae</taxon>
        <taxon>Variovorax</taxon>
    </lineage>
</organism>
<evidence type="ECO:0000313" key="1">
    <source>
        <dbReference type="EMBL" id="MEJ8855816.1"/>
    </source>
</evidence>
<dbReference type="RefSeq" id="WP_340335892.1">
    <property type="nucleotide sequence ID" value="NZ_JBBKZS010000005.1"/>
</dbReference>
<dbReference type="EMBL" id="JBBKZS010000005">
    <property type="protein sequence ID" value="MEJ8855816.1"/>
    <property type="molecule type" value="Genomic_DNA"/>
</dbReference>
<accession>A0ABU8X861</accession>
<comment type="caution">
    <text evidence="1">The sequence shown here is derived from an EMBL/GenBank/DDBJ whole genome shotgun (WGS) entry which is preliminary data.</text>
</comment>
<sequence length="136" mass="14647">MIILASAVMLAGCAQTNYQVYAVKYASSQIKKTKEVLGLPDAKGLVIVVNLGERTLRDPDIAVGRLGNALRRHTNTLHSYFYFAPFADPKIVGPSVCLFGGIGNAAGGIEHALLESLGTGWVNFNDDGQPFKIVRR</sequence>
<evidence type="ECO:0000313" key="2">
    <source>
        <dbReference type="Proteomes" id="UP001367030"/>
    </source>
</evidence>
<proteinExistence type="predicted"/>
<keyword evidence="2" id="KW-1185">Reference proteome</keyword>
<reference evidence="1 2" key="1">
    <citation type="submission" date="2024-03" db="EMBL/GenBank/DDBJ databases">
        <title>Novel species of the genus Variovorax.</title>
        <authorList>
            <person name="Liu Q."/>
            <person name="Xin Y.-H."/>
        </authorList>
    </citation>
    <scope>NUCLEOTIDE SEQUENCE [LARGE SCALE GENOMIC DNA]</scope>
    <source>
        <strain evidence="1 2">KACC 18901</strain>
    </source>
</reference>
<gene>
    <name evidence="1" type="ORF">WKW79_14630</name>
</gene>
<dbReference type="Proteomes" id="UP001367030">
    <property type="component" value="Unassembled WGS sequence"/>
</dbReference>
<protein>
    <submittedName>
        <fullName evidence="1">Uncharacterized protein</fullName>
    </submittedName>
</protein>